<protein>
    <recommendedName>
        <fullName evidence="3">mitogen-activated protein kinase</fullName>
        <ecNumber evidence="3">2.7.11.24</ecNumber>
    </recommendedName>
</protein>
<evidence type="ECO:0000256" key="8">
    <source>
        <dbReference type="ARBA" id="ARBA00022777"/>
    </source>
</evidence>
<dbReference type="FunFam" id="3.30.200.20:FF:000028">
    <property type="entry name" value="Mitogen-activated protein kinase"/>
    <property type="match status" value="1"/>
</dbReference>
<organism evidence="12 13">
    <name type="scientific">Oopsacas minuta</name>
    <dbReference type="NCBI Taxonomy" id="111878"/>
    <lineage>
        <taxon>Eukaryota</taxon>
        <taxon>Metazoa</taxon>
        <taxon>Porifera</taxon>
        <taxon>Hexactinellida</taxon>
        <taxon>Hexasterophora</taxon>
        <taxon>Lyssacinosida</taxon>
        <taxon>Leucopsacidae</taxon>
        <taxon>Oopsacas</taxon>
    </lineage>
</organism>
<evidence type="ECO:0000256" key="6">
    <source>
        <dbReference type="ARBA" id="ARBA00022679"/>
    </source>
</evidence>
<keyword evidence="9 10" id="KW-0067">ATP-binding</keyword>
<dbReference type="PROSITE" id="PS01351">
    <property type="entry name" value="MAPK"/>
    <property type="match status" value="1"/>
</dbReference>
<dbReference type="FunFam" id="1.10.510.10:FF:000684">
    <property type="entry name" value="Mitogen-activated protein kinase"/>
    <property type="match status" value="1"/>
</dbReference>
<dbReference type="GO" id="GO:0004707">
    <property type="term" value="F:MAP kinase activity"/>
    <property type="evidence" value="ECO:0007669"/>
    <property type="project" value="UniProtKB-EC"/>
</dbReference>
<evidence type="ECO:0000256" key="4">
    <source>
        <dbReference type="ARBA" id="ARBA00022527"/>
    </source>
</evidence>
<proteinExistence type="inferred from homology"/>
<evidence type="ECO:0000256" key="10">
    <source>
        <dbReference type="PROSITE-ProRule" id="PRU10141"/>
    </source>
</evidence>
<dbReference type="Pfam" id="PF00069">
    <property type="entry name" value="Pkinase"/>
    <property type="match status" value="1"/>
</dbReference>
<dbReference type="EMBL" id="JAKMXF010000314">
    <property type="protein sequence ID" value="KAI6650131.1"/>
    <property type="molecule type" value="Genomic_DNA"/>
</dbReference>
<keyword evidence="5" id="KW-0597">Phosphoprotein</keyword>
<feature type="binding site" evidence="10">
    <location>
        <position position="67"/>
    </location>
    <ligand>
        <name>ATP</name>
        <dbReference type="ChEBI" id="CHEBI:30616"/>
    </ligand>
</feature>
<evidence type="ECO:0000256" key="9">
    <source>
        <dbReference type="ARBA" id="ARBA00022840"/>
    </source>
</evidence>
<dbReference type="Proteomes" id="UP001165289">
    <property type="component" value="Unassembled WGS sequence"/>
</dbReference>
<sequence length="368" mass="42479">MAEDEIPILPLDLEPSLEGWDTTCIHKTTWQTPQARYSDLQPIGVGAFGTVCSAYDLKENRRVAIKKMIEPFGSKDHAKRAFREMHLLNHCNHENIVGLLDIFYSPCSSPDKNFDVYLVMQMMSSDLHSLLKNQALGDEHIQFFVYQVFRGLKYIHSAKIVHRDLKPNNIAVNENSELRILDFGLAREKDEAMTGYIATRWYRAPEVMLSWTEYDDKVDVWGVGCVMAEMLTRRPLFPGVDHVNLLGLMLELLGTPNEEYLNQITSESARNFIRTLPVHNRKQFQVYFNGANPDAIDLLEKILIFDPNKRISVEDALAHPYLTKYADPTDEPIGPIYIDPTKDADLNLEEWRKMIFKFIENFKPIDRL</sequence>
<accession>A0AAV7JMI1</accession>
<dbReference type="InterPro" id="IPR017441">
    <property type="entry name" value="Protein_kinase_ATP_BS"/>
</dbReference>
<evidence type="ECO:0000256" key="7">
    <source>
        <dbReference type="ARBA" id="ARBA00022741"/>
    </source>
</evidence>
<dbReference type="EC" id="2.7.11.24" evidence="3"/>
<dbReference type="PRINTS" id="PR01773">
    <property type="entry name" value="P38MAPKINASE"/>
</dbReference>
<keyword evidence="6" id="KW-0808">Transferase</keyword>
<dbReference type="InterPro" id="IPR050117">
    <property type="entry name" value="MAPK"/>
</dbReference>
<dbReference type="GO" id="GO:0005737">
    <property type="term" value="C:cytoplasm"/>
    <property type="evidence" value="ECO:0007669"/>
    <property type="project" value="UniProtKB-ARBA"/>
</dbReference>
<keyword evidence="4" id="KW-0723">Serine/threonine-protein kinase</keyword>
<evidence type="ECO:0000256" key="3">
    <source>
        <dbReference type="ARBA" id="ARBA00012411"/>
    </source>
</evidence>
<keyword evidence="7 10" id="KW-0547">Nucleotide-binding</keyword>
<comment type="caution">
    <text evidence="12">The sequence shown here is derived from an EMBL/GenBank/DDBJ whole genome shotgun (WGS) entry which is preliminary data.</text>
</comment>
<evidence type="ECO:0000256" key="5">
    <source>
        <dbReference type="ARBA" id="ARBA00022553"/>
    </source>
</evidence>
<reference evidence="12 13" key="1">
    <citation type="journal article" date="2023" name="BMC Biol.">
        <title>The compact genome of the sponge Oopsacas minuta (Hexactinellida) is lacking key metazoan core genes.</title>
        <authorList>
            <person name="Santini S."/>
            <person name="Schenkelaars Q."/>
            <person name="Jourda C."/>
            <person name="Duchesne M."/>
            <person name="Belahbib H."/>
            <person name="Rocher C."/>
            <person name="Selva M."/>
            <person name="Riesgo A."/>
            <person name="Vervoort M."/>
            <person name="Leys S.P."/>
            <person name="Kodjabachian L."/>
            <person name="Le Bivic A."/>
            <person name="Borchiellini C."/>
            <person name="Claverie J.M."/>
            <person name="Renard E."/>
        </authorList>
    </citation>
    <scope>NUCLEOTIDE SEQUENCE [LARGE SCALE GENOMIC DNA]</scope>
    <source>
        <strain evidence="12">SPO-2</strain>
    </source>
</reference>
<dbReference type="InterPro" id="IPR003527">
    <property type="entry name" value="MAP_kinase_CS"/>
</dbReference>
<dbReference type="InterPro" id="IPR011009">
    <property type="entry name" value="Kinase-like_dom_sf"/>
</dbReference>
<dbReference type="SUPFAM" id="SSF56112">
    <property type="entry name" value="Protein kinase-like (PK-like)"/>
    <property type="match status" value="1"/>
</dbReference>
<name>A0AAV7JMI1_9METZ</name>
<dbReference type="InterPro" id="IPR008352">
    <property type="entry name" value="MAPK_HOG-like"/>
</dbReference>
<evidence type="ECO:0000313" key="13">
    <source>
        <dbReference type="Proteomes" id="UP001165289"/>
    </source>
</evidence>
<gene>
    <name evidence="12" type="ORF">LOD99_6213</name>
</gene>
<comment type="cofactor">
    <cofactor evidence="1">
        <name>Mg(2+)</name>
        <dbReference type="ChEBI" id="CHEBI:18420"/>
    </cofactor>
</comment>
<feature type="domain" description="Protein kinase" evidence="11">
    <location>
        <begin position="37"/>
        <end position="322"/>
    </location>
</feature>
<dbReference type="SMART" id="SM00220">
    <property type="entry name" value="S_TKc"/>
    <property type="match status" value="1"/>
</dbReference>
<keyword evidence="13" id="KW-1185">Reference proteome</keyword>
<dbReference type="InterPro" id="IPR000719">
    <property type="entry name" value="Prot_kinase_dom"/>
</dbReference>
<evidence type="ECO:0000256" key="1">
    <source>
        <dbReference type="ARBA" id="ARBA00001946"/>
    </source>
</evidence>
<dbReference type="PROSITE" id="PS00107">
    <property type="entry name" value="PROTEIN_KINASE_ATP"/>
    <property type="match status" value="1"/>
</dbReference>
<dbReference type="AlphaFoldDB" id="A0AAV7JMI1"/>
<evidence type="ECO:0000256" key="2">
    <source>
        <dbReference type="ARBA" id="ARBA00008832"/>
    </source>
</evidence>
<evidence type="ECO:0000259" key="11">
    <source>
        <dbReference type="PROSITE" id="PS50011"/>
    </source>
</evidence>
<dbReference type="GO" id="GO:0005524">
    <property type="term" value="F:ATP binding"/>
    <property type="evidence" value="ECO:0007669"/>
    <property type="project" value="UniProtKB-UniRule"/>
</dbReference>
<dbReference type="Gene3D" id="1.10.510.10">
    <property type="entry name" value="Transferase(Phosphotransferase) domain 1"/>
    <property type="match status" value="1"/>
</dbReference>
<dbReference type="PANTHER" id="PTHR24055">
    <property type="entry name" value="MITOGEN-ACTIVATED PROTEIN KINASE"/>
    <property type="match status" value="1"/>
</dbReference>
<evidence type="ECO:0000313" key="12">
    <source>
        <dbReference type="EMBL" id="KAI6650131.1"/>
    </source>
</evidence>
<dbReference type="Gene3D" id="3.30.200.20">
    <property type="entry name" value="Phosphorylase Kinase, domain 1"/>
    <property type="match status" value="1"/>
</dbReference>
<comment type="similarity">
    <text evidence="2">Belongs to the protein kinase superfamily. CMGC Ser/Thr protein kinase family. MAP kinase subfamily.</text>
</comment>
<dbReference type="PROSITE" id="PS50011">
    <property type="entry name" value="PROTEIN_KINASE_DOM"/>
    <property type="match status" value="1"/>
</dbReference>
<keyword evidence="8 12" id="KW-0418">Kinase</keyword>